<evidence type="ECO:0000256" key="1">
    <source>
        <dbReference type="ARBA" id="ARBA00000885"/>
    </source>
</evidence>
<feature type="domain" description="HECT" evidence="7">
    <location>
        <begin position="618"/>
        <end position="945"/>
    </location>
</feature>
<evidence type="ECO:0000313" key="9">
    <source>
        <dbReference type="Proteomes" id="UP001516464"/>
    </source>
</evidence>
<evidence type="ECO:0000256" key="5">
    <source>
        <dbReference type="ARBA" id="ARBA00022786"/>
    </source>
</evidence>
<dbReference type="Proteomes" id="UP001516464">
    <property type="component" value="Unassembled WGS sequence"/>
</dbReference>
<evidence type="ECO:0000313" key="8">
    <source>
        <dbReference type="EMBL" id="KAF7684307.1"/>
    </source>
</evidence>
<dbReference type="EC" id="2.3.2.26" evidence="3"/>
<name>A0ABQ7I1L9_9MICR</name>
<comment type="caution">
    <text evidence="8">The sequence shown here is derived from an EMBL/GenBank/DDBJ whole genome shotgun (WGS) entry which is preliminary data.</text>
</comment>
<organism evidence="8 9">
    <name type="scientific">Astathelohania contejeani</name>
    <dbReference type="NCBI Taxonomy" id="164912"/>
    <lineage>
        <taxon>Eukaryota</taxon>
        <taxon>Fungi</taxon>
        <taxon>Fungi incertae sedis</taxon>
        <taxon>Microsporidia</taxon>
        <taxon>Astathelohaniidae</taxon>
        <taxon>Astathelohania</taxon>
    </lineage>
</organism>
<dbReference type="Gene3D" id="3.30.2410.10">
    <property type="entry name" value="Hect, E3 ligase catalytic domain"/>
    <property type="match status" value="1"/>
</dbReference>
<proteinExistence type="predicted"/>
<evidence type="ECO:0000256" key="4">
    <source>
        <dbReference type="ARBA" id="ARBA00022679"/>
    </source>
</evidence>
<evidence type="ECO:0000256" key="2">
    <source>
        <dbReference type="ARBA" id="ARBA00004906"/>
    </source>
</evidence>
<keyword evidence="4" id="KW-0808">Transferase</keyword>
<dbReference type="Pfam" id="PF00632">
    <property type="entry name" value="HECT"/>
    <property type="match status" value="1"/>
</dbReference>
<evidence type="ECO:0000256" key="3">
    <source>
        <dbReference type="ARBA" id="ARBA00012485"/>
    </source>
</evidence>
<dbReference type="InterPro" id="IPR000569">
    <property type="entry name" value="HECT_dom"/>
</dbReference>
<dbReference type="InterPro" id="IPR035983">
    <property type="entry name" value="Hect_E3_ubiquitin_ligase"/>
</dbReference>
<dbReference type="SMART" id="SM00119">
    <property type="entry name" value="HECTc"/>
    <property type="match status" value="1"/>
</dbReference>
<dbReference type="SUPFAM" id="SSF56204">
    <property type="entry name" value="Hect, E3 ligase catalytic domain"/>
    <property type="match status" value="1"/>
</dbReference>
<dbReference type="Gene3D" id="3.30.2160.10">
    <property type="entry name" value="Hect, E3 ligase catalytic domain"/>
    <property type="match status" value="1"/>
</dbReference>
<dbReference type="PANTHER" id="PTHR11254">
    <property type="entry name" value="HECT DOMAIN UBIQUITIN-PROTEIN LIGASE"/>
    <property type="match status" value="1"/>
</dbReference>
<sequence length="945" mass="112076">MLHLFYIFKHLLTIHTENTYNIDLERLSTSLEDMNILSHLIQTQEEQIKYINKIENFVDFIKDSCIFDNSNTINDINNEKYYIDFIKFVINTTLCPKDRRNVIKPLHNKMFNLLLSTNINILKHMKEYVDLLIELSRRSKVLLKYVQEVVPLFILRSLSILPHPYTVYFSVSIKNQSYKNQLKKNYMIHKTVEDTILNTDNYMYYKKHVDDDDDEIKYIDYMRSIYYDDSSYTNILVYLKMSLFYLNRLIVDSSFILGDADISYNEYVQAIITDIYNFQDKDNIIIFSLLKFFQHLVIKELYIYQDNDIPFFFKCNEFSLLITTMFDYCTSVKHMDHETKNSVEIIWKLYKSLIFEKYDSNAIDMNEFVLSLKYACNENEGKIILELNKKFILRKGINIMKWIITKLNEIDEIYLNHICYLLKVKNHEFIDDILKEMEDYCFSAYWCLISNNTFSSKIENVDYIIKYAKQLRLFILFTFNYKLASTHILRMFVNTVLKDNIYVIYSSLNSHLNDLPFLEMFFSFCIFLLEISKENDNSIYDIVNSILSIENSRISDLFFIHQFFHDHISKICDNIRNFPKNTKLDIIRGEMNLKIIKKVKITIKRDDIIESTINALRSPLENYKPLGIVKFKIIFMDEIGIDEEGLTKEWLTLLFDEFSNLNFGMLDTISNTNDYHPRIIMTPSEYYISLFTLMGQIMAICVVKNYPIKIDLPIFMFKKLLNQSVDINDFKRDFSNYYNNLCKCDISDLECFTFNIINLDSKLVEIELVDNGKNIFITDDNFNEYINCVSDIYMNKGVNLQIEAWKKGIFSVIESKYINDFSPEELKFLFSGDKITTPDEIIKRIDIGKSINNQEFEYLKKFISNIDKTKLSLFIKQITSMPYLKSDDMIKVARLATKVDNSDIIYLPKTSTCSNTLLIPYYKDYESFENAMNILIYDVVEFGNA</sequence>
<protein>
    <recommendedName>
        <fullName evidence="3">HECT-type E3 ubiquitin transferase</fullName>
        <ecNumber evidence="3">2.3.2.26</ecNumber>
    </recommendedName>
</protein>
<dbReference type="InterPro" id="IPR050409">
    <property type="entry name" value="E3_ubiq-protein_ligase"/>
</dbReference>
<comment type="catalytic activity">
    <reaction evidence="1">
        <text>S-ubiquitinyl-[E2 ubiquitin-conjugating enzyme]-L-cysteine + [acceptor protein]-L-lysine = [E2 ubiquitin-conjugating enzyme]-L-cysteine + N(6)-ubiquitinyl-[acceptor protein]-L-lysine.</text>
        <dbReference type="EC" id="2.3.2.26"/>
    </reaction>
</comment>
<keyword evidence="5 6" id="KW-0833">Ubl conjugation pathway</keyword>
<dbReference type="PROSITE" id="PS50237">
    <property type="entry name" value="HECT"/>
    <property type="match status" value="1"/>
</dbReference>
<dbReference type="EMBL" id="SBIQ01000019">
    <property type="protein sequence ID" value="KAF7684307.1"/>
    <property type="molecule type" value="Genomic_DNA"/>
</dbReference>
<evidence type="ECO:0000259" key="7">
    <source>
        <dbReference type="PROSITE" id="PS50237"/>
    </source>
</evidence>
<reference evidence="8 9" key="1">
    <citation type="submission" date="2019-01" db="EMBL/GenBank/DDBJ databases">
        <title>Genomes sequencing and comparative genomics of infectious freshwater microsporidia, Cucumispora dikerogammari and Thelohania contejeani.</title>
        <authorList>
            <person name="Cormier A."/>
            <person name="Giraud I."/>
            <person name="Wattier R."/>
            <person name="Teixeira M."/>
            <person name="Grandjean F."/>
            <person name="Rigaud T."/>
            <person name="Cordaux R."/>
        </authorList>
    </citation>
    <scope>NUCLEOTIDE SEQUENCE [LARGE SCALE GENOMIC DNA]</scope>
    <source>
        <strain evidence="8">T1</strain>
        <tissue evidence="8">Spores</tissue>
    </source>
</reference>
<dbReference type="PANTHER" id="PTHR11254:SF440">
    <property type="entry name" value="E3 UBIQUITIN-PROTEIN LIGASE NEDD-4"/>
    <property type="match status" value="1"/>
</dbReference>
<dbReference type="Gene3D" id="3.90.1750.10">
    <property type="entry name" value="Hect, E3 ligase catalytic domains"/>
    <property type="match status" value="1"/>
</dbReference>
<comment type="pathway">
    <text evidence="2">Protein modification; protein ubiquitination.</text>
</comment>
<evidence type="ECO:0000256" key="6">
    <source>
        <dbReference type="PROSITE-ProRule" id="PRU00104"/>
    </source>
</evidence>
<gene>
    <name evidence="8" type="ORF">TCON_0518</name>
</gene>
<keyword evidence="9" id="KW-1185">Reference proteome</keyword>
<accession>A0ABQ7I1L9</accession>
<feature type="active site" description="Glycyl thioester intermediate" evidence="6">
    <location>
        <position position="913"/>
    </location>
</feature>